<evidence type="ECO:0000313" key="1">
    <source>
        <dbReference type="EnsemblMetazoa" id="AATE009675-PA.1"/>
    </source>
</evidence>
<protein>
    <submittedName>
        <fullName evidence="1">Uncharacterized protein</fullName>
    </submittedName>
</protein>
<reference evidence="1" key="1">
    <citation type="submission" date="2022-08" db="UniProtKB">
        <authorList>
            <consortium name="EnsemblMetazoa"/>
        </authorList>
    </citation>
    <scope>IDENTIFICATION</scope>
    <source>
        <strain evidence="1">EBRO</strain>
    </source>
</reference>
<sequence>MFSRCRDWVMKKRKKGKFCRWSRCAPSEQASNEFIGMEAAVQMPPEERRQSLPRRLLGRFLSERSINDEAEELKQLMIEHGLYNRHQTLEQRRRLKELLDLEDRSLLADNERRRDDFLLLQSRQSHRYFLKNVAPPCSSTLSSEAALLYWEYLIKDNAARMQHLGSLPVLPLTRLHVPRNNRSKSEPAILQKPSVAPSQPCYPTIQPLSSLPYLETAV</sequence>
<accession>A0A182J1P9</accession>
<dbReference type="EnsemblMetazoa" id="AATE009675-RA">
    <property type="protein sequence ID" value="AATE009675-PA.1"/>
    <property type="gene ID" value="AATE009675"/>
</dbReference>
<dbReference type="AlphaFoldDB" id="A0A182J1P9"/>
<organism evidence="1">
    <name type="scientific">Anopheles atroparvus</name>
    <name type="common">European mosquito</name>
    <dbReference type="NCBI Taxonomy" id="41427"/>
    <lineage>
        <taxon>Eukaryota</taxon>
        <taxon>Metazoa</taxon>
        <taxon>Ecdysozoa</taxon>
        <taxon>Arthropoda</taxon>
        <taxon>Hexapoda</taxon>
        <taxon>Insecta</taxon>
        <taxon>Pterygota</taxon>
        <taxon>Neoptera</taxon>
        <taxon>Endopterygota</taxon>
        <taxon>Diptera</taxon>
        <taxon>Nematocera</taxon>
        <taxon>Culicoidea</taxon>
        <taxon>Culicidae</taxon>
        <taxon>Anophelinae</taxon>
        <taxon>Anopheles</taxon>
    </lineage>
</organism>
<dbReference type="VEuPathDB" id="VectorBase:AATE009675"/>
<name>A0A182J1P9_ANOAO</name>
<dbReference type="STRING" id="41427.A0A182J1P9"/>
<proteinExistence type="predicted"/>